<dbReference type="EMBL" id="AMGV01000005">
    <property type="protein sequence ID" value="KEF56545.1"/>
    <property type="molecule type" value="Genomic_DNA"/>
</dbReference>
<feature type="compositionally biased region" description="Polar residues" evidence="6">
    <location>
        <begin position="144"/>
        <end position="157"/>
    </location>
</feature>
<keyword evidence="5" id="KW-0131">Cell cycle</keyword>
<dbReference type="InterPro" id="IPR024790">
    <property type="entry name" value="APC4_long_dom"/>
</dbReference>
<evidence type="ECO:0000259" key="8">
    <source>
        <dbReference type="Pfam" id="PF12896"/>
    </source>
</evidence>
<dbReference type="AlphaFoldDB" id="A0A072PLX6"/>
<dbReference type="OrthoDB" id="2110451at2759"/>
<feature type="region of interest" description="Disordered" evidence="6">
    <location>
        <begin position="32"/>
        <end position="65"/>
    </location>
</feature>
<evidence type="ECO:0000256" key="6">
    <source>
        <dbReference type="SAM" id="MobiDB-lite"/>
    </source>
</evidence>
<evidence type="ECO:0000256" key="3">
    <source>
        <dbReference type="ARBA" id="ARBA00022776"/>
    </source>
</evidence>
<dbReference type="SUPFAM" id="SSF50969">
    <property type="entry name" value="YVTN repeat-like/Quinoprotein amine dehydrogenase"/>
    <property type="match status" value="1"/>
</dbReference>
<proteinExistence type="predicted"/>
<dbReference type="GO" id="GO:0031145">
    <property type="term" value="P:anaphase-promoting complex-dependent catabolic process"/>
    <property type="evidence" value="ECO:0007669"/>
    <property type="project" value="InterPro"/>
</dbReference>
<evidence type="ECO:0000313" key="9">
    <source>
        <dbReference type="EMBL" id="KEF56545.1"/>
    </source>
</evidence>
<dbReference type="VEuPathDB" id="FungiDB:A1O9_06733"/>
<reference evidence="9 10" key="1">
    <citation type="submission" date="2013-03" db="EMBL/GenBank/DDBJ databases">
        <title>The Genome Sequence of Exophiala aquamarina CBS 119918.</title>
        <authorList>
            <consortium name="The Broad Institute Genomics Platform"/>
            <person name="Cuomo C."/>
            <person name="de Hoog S."/>
            <person name="Gorbushina A."/>
            <person name="Walker B."/>
            <person name="Young S.K."/>
            <person name="Zeng Q."/>
            <person name="Gargeya S."/>
            <person name="Fitzgerald M."/>
            <person name="Haas B."/>
            <person name="Abouelleil A."/>
            <person name="Allen A.W."/>
            <person name="Alvarado L."/>
            <person name="Arachchi H.M."/>
            <person name="Berlin A.M."/>
            <person name="Chapman S.B."/>
            <person name="Gainer-Dewar J."/>
            <person name="Goldberg J."/>
            <person name="Griggs A."/>
            <person name="Gujja S."/>
            <person name="Hansen M."/>
            <person name="Howarth C."/>
            <person name="Imamovic A."/>
            <person name="Ireland A."/>
            <person name="Larimer J."/>
            <person name="McCowan C."/>
            <person name="Murphy C."/>
            <person name="Pearson M."/>
            <person name="Poon T.W."/>
            <person name="Priest M."/>
            <person name="Roberts A."/>
            <person name="Saif S."/>
            <person name="Shea T."/>
            <person name="Sisk P."/>
            <person name="Sykes S."/>
            <person name="Wortman J."/>
            <person name="Nusbaum C."/>
            <person name="Birren B."/>
        </authorList>
    </citation>
    <scope>NUCLEOTIDE SEQUENCE [LARGE SCALE GENOMIC DNA]</scope>
    <source>
        <strain evidence="9 10">CBS 119918</strain>
    </source>
</reference>
<evidence type="ECO:0000256" key="2">
    <source>
        <dbReference type="ARBA" id="ARBA00022618"/>
    </source>
</evidence>
<organism evidence="9 10">
    <name type="scientific">Exophiala aquamarina CBS 119918</name>
    <dbReference type="NCBI Taxonomy" id="1182545"/>
    <lineage>
        <taxon>Eukaryota</taxon>
        <taxon>Fungi</taxon>
        <taxon>Dikarya</taxon>
        <taxon>Ascomycota</taxon>
        <taxon>Pezizomycotina</taxon>
        <taxon>Eurotiomycetes</taxon>
        <taxon>Chaetothyriomycetidae</taxon>
        <taxon>Chaetothyriales</taxon>
        <taxon>Herpotrichiellaceae</taxon>
        <taxon>Exophiala</taxon>
    </lineage>
</organism>
<dbReference type="Pfam" id="PF12894">
    <property type="entry name" value="ANAPC4_WD40"/>
    <property type="match status" value="1"/>
</dbReference>
<gene>
    <name evidence="9" type="ORF">A1O9_06733</name>
</gene>
<dbReference type="RefSeq" id="XP_013259135.1">
    <property type="nucleotide sequence ID" value="XM_013403681.1"/>
</dbReference>
<comment type="caution">
    <text evidence="9">The sequence shown here is derived from an EMBL/GenBank/DDBJ whole genome shotgun (WGS) entry which is preliminary data.</text>
</comment>
<dbReference type="GO" id="GO:0034399">
    <property type="term" value="C:nuclear periphery"/>
    <property type="evidence" value="ECO:0007669"/>
    <property type="project" value="TreeGrafter"/>
</dbReference>
<feature type="region of interest" description="Disordered" evidence="6">
    <location>
        <begin position="117"/>
        <end position="157"/>
    </location>
</feature>
<dbReference type="InterPro" id="IPR011044">
    <property type="entry name" value="Quino_amine_DH_bsu"/>
</dbReference>
<keyword evidence="3" id="KW-0498">Mitosis</keyword>
<accession>A0A072PLX6</accession>
<evidence type="ECO:0000256" key="5">
    <source>
        <dbReference type="ARBA" id="ARBA00023306"/>
    </source>
</evidence>
<dbReference type="InterPro" id="IPR024977">
    <property type="entry name" value="Apc4-like_WD40_dom"/>
</dbReference>
<feature type="domain" description="Anaphase-promoting complex subunit 4-like WD40" evidence="7">
    <location>
        <begin position="1"/>
        <end position="111"/>
    </location>
</feature>
<dbReference type="GO" id="GO:0005680">
    <property type="term" value="C:anaphase-promoting complex"/>
    <property type="evidence" value="ECO:0007669"/>
    <property type="project" value="InterPro"/>
</dbReference>
<evidence type="ECO:0000256" key="4">
    <source>
        <dbReference type="ARBA" id="ARBA00022786"/>
    </source>
</evidence>
<dbReference type="STRING" id="1182545.A0A072PLX6"/>
<dbReference type="PANTHER" id="PTHR13260">
    <property type="entry name" value="ANAPHASE PROMOTING COMPLEX SUBUNIT 4 APC4"/>
    <property type="match status" value="1"/>
</dbReference>
<evidence type="ECO:0000256" key="1">
    <source>
        <dbReference type="ARBA" id="ARBA00016067"/>
    </source>
</evidence>
<dbReference type="InterPro" id="IPR024789">
    <property type="entry name" value="APC4"/>
</dbReference>
<dbReference type="GO" id="GO:0051301">
    <property type="term" value="P:cell division"/>
    <property type="evidence" value="ECO:0007669"/>
    <property type="project" value="UniProtKB-KW"/>
</dbReference>
<dbReference type="GeneID" id="25281649"/>
<feature type="compositionally biased region" description="Acidic residues" evidence="6">
    <location>
        <begin position="34"/>
        <end position="49"/>
    </location>
</feature>
<dbReference type="PANTHER" id="PTHR13260:SF0">
    <property type="entry name" value="ANAPHASE-PROMOTING COMPLEX SUBUNIT 4"/>
    <property type="match status" value="1"/>
</dbReference>
<dbReference type="HOGENOM" id="CLU_011501_0_0_1"/>
<sequence length="836" mass="91429">MDLVATVSQHNTQAKAQVDVWRLNGQRVFGATFGEDDDGADAVEDEDEDKDRGNGENGGDDGACGLASRRRYKVAGLSWRRDGQILAVASFDGTVSLINAFTGKIAHCLSTGLPPGPLSPASSFSPQPQSQSHSQRRRSPRTSKSVGWTDSNTTTKGRSKTYVSTISWTTHFAAPPPSTIRQRLETGADSGKNITLDHILGLKADIDKLLSLKADLPCELSAIDVETSLPKLATLPPIGVGSGDDVFSSRGSVDATFHANDTGLSRAVDVLITGLQEQGVDGAGGRCAVHLKIFDSFEIGAVDVGSCLPTRENGATVQAITGHPYLSTAFLTVQQTDHSLHIVGLDLSFITQAGRMLPLVARKVTQLGNLLRYVSQVQMQLSAEVKAAFDLPSRFLRNINESLAEADPDADFAFAAHHLAVTGACEPRVREWLVDEVGDRGLKRWEKAVGDCLDVVRRMTSECLQPALERIQVILSRLDGLARFSGSRERLGLDEKVVRHIRETVDVLGLLAEDILIDVGAEIRDFAVFMKWLKWECEVEALEEGSERAEELRESWTGEQELRTVLDYVGGAMGQSRLRRYIDVGGSTVGGDATAAESFHEESDAGFYAEYTERRKSSSNKNDDSMPKLGMLLERLKKQCDIIFGQIAETFRKSILASYMFALPGGVDESMLDMRIIPDQQDTSLYRLAALARGRDHKQQLQLTIAELEQAGSKRLQMTTRSSTTLQIAEVTEILDAKFVDDRILLVLTASEGDVRVYRREIITETGQDRWELRHVFEDAKMDAGMRPARLEVNGRVGRRVAAVIDQAGLGFVVLDVDASHDGGAEEHTEDEAMTG</sequence>
<protein>
    <recommendedName>
        <fullName evidence="1">Anaphase-promoting complex subunit 4</fullName>
    </recommendedName>
</protein>
<keyword evidence="4" id="KW-0833">Ubl conjugation pathway</keyword>
<dbReference type="Pfam" id="PF12896">
    <property type="entry name" value="ANAPC4"/>
    <property type="match status" value="1"/>
</dbReference>
<keyword evidence="10" id="KW-1185">Reference proteome</keyword>
<feature type="compositionally biased region" description="Low complexity" evidence="6">
    <location>
        <begin position="117"/>
        <end position="133"/>
    </location>
</feature>
<feature type="domain" description="Anaphase-promoting complex subunit 4 long" evidence="8">
    <location>
        <begin position="342"/>
        <end position="538"/>
    </location>
</feature>
<evidence type="ECO:0000259" key="7">
    <source>
        <dbReference type="Pfam" id="PF12894"/>
    </source>
</evidence>
<dbReference type="Proteomes" id="UP000027920">
    <property type="component" value="Unassembled WGS sequence"/>
</dbReference>
<name>A0A072PLX6_9EURO</name>
<keyword evidence="2" id="KW-0132">Cell division</keyword>
<dbReference type="GO" id="GO:0070979">
    <property type="term" value="P:protein K11-linked ubiquitination"/>
    <property type="evidence" value="ECO:0007669"/>
    <property type="project" value="TreeGrafter"/>
</dbReference>
<evidence type="ECO:0000313" key="10">
    <source>
        <dbReference type="Proteomes" id="UP000027920"/>
    </source>
</evidence>